<evidence type="ECO:0008006" key="3">
    <source>
        <dbReference type="Google" id="ProtNLM"/>
    </source>
</evidence>
<dbReference type="Proteomes" id="UP001596297">
    <property type="component" value="Unassembled WGS sequence"/>
</dbReference>
<evidence type="ECO:0000313" key="2">
    <source>
        <dbReference type="Proteomes" id="UP001596297"/>
    </source>
</evidence>
<dbReference type="EMBL" id="JBHSWD010000001">
    <property type="protein sequence ID" value="MFC6592423.1"/>
    <property type="molecule type" value="Genomic_DNA"/>
</dbReference>
<name>A0ABW1YDN5_9DEIO</name>
<gene>
    <name evidence="1" type="ORF">ACFP81_10730</name>
</gene>
<keyword evidence="2" id="KW-1185">Reference proteome</keyword>
<protein>
    <recommendedName>
        <fullName evidence="3">Gp5/Type VI secretion system Vgr protein OB-fold domain-containing protein</fullName>
    </recommendedName>
</protein>
<dbReference type="RefSeq" id="WP_380083449.1">
    <property type="nucleotide sequence ID" value="NZ_JBHSWD010000001.1"/>
</dbReference>
<reference evidence="2" key="1">
    <citation type="journal article" date="2019" name="Int. J. Syst. Evol. Microbiol.">
        <title>The Global Catalogue of Microorganisms (GCM) 10K type strain sequencing project: providing services to taxonomists for standard genome sequencing and annotation.</title>
        <authorList>
            <consortium name="The Broad Institute Genomics Platform"/>
            <consortium name="The Broad Institute Genome Sequencing Center for Infectious Disease"/>
            <person name="Wu L."/>
            <person name="Ma J."/>
        </authorList>
    </citation>
    <scope>NUCLEOTIDE SEQUENCE [LARGE SCALE GENOMIC DNA]</scope>
    <source>
        <strain evidence="2">CGMCC 1.15772</strain>
    </source>
</reference>
<evidence type="ECO:0000313" key="1">
    <source>
        <dbReference type="EMBL" id="MFC6592423.1"/>
    </source>
</evidence>
<proteinExistence type="predicted"/>
<comment type="caution">
    <text evidence="1">The sequence shown here is derived from an EMBL/GenBank/DDBJ whole genome shotgun (WGS) entry which is preliminary data.</text>
</comment>
<organism evidence="1 2">
    <name type="scientific">Deinococcus lacus</name>
    <dbReference type="NCBI Taxonomy" id="392561"/>
    <lineage>
        <taxon>Bacteria</taxon>
        <taxon>Thermotogati</taxon>
        <taxon>Deinococcota</taxon>
        <taxon>Deinococci</taxon>
        <taxon>Deinococcales</taxon>
        <taxon>Deinococcaceae</taxon>
        <taxon>Deinococcus</taxon>
    </lineage>
</organism>
<sequence>MALIQAGNYPAGAPSTITLPLNGRPWADLTLATPAVPWREGDRVQVRVEGGPTYQMTVERVGPCGGFARVRLMGGSGGLSRDIPARWYRDIEAVKVLREIIEDCGESAGELNLPGKLPTWVRPTGPAHEALRALMMRYPHHIWQMTPDGQLSVGLPNWREHGAPLPVEAEDAAAGVWTCGLRPSLRPGEHIELVRGDEKFGKRVTRVTHSVTKTYKQLHLRTLVGSGNGQDSGITGLDMAVQRAVRWVDYLALYPAEVLRDHGDHTLDLRPEHPLLPEMTHVRLVQPLPGTRIKLKAGGTVLLGFQAGDPARPLAQHYGAAELELLDIVTGQGQSIRIDDDRGQRSPDESSYANPTIRVQDAAGQQVELRPKAGEIRLRANTRVLVDSASEVQVKGETVNIKAQAATIDAASVRLAGGGPPVARVGDTITGTCPAGPVTGTITSGSGKVVSG</sequence>
<accession>A0ABW1YDN5</accession>